<gene>
    <name evidence="1" type="ORF">CEXT_509181</name>
</gene>
<reference evidence="1 2" key="1">
    <citation type="submission" date="2021-06" db="EMBL/GenBank/DDBJ databases">
        <title>Caerostris extrusa draft genome.</title>
        <authorList>
            <person name="Kono N."/>
            <person name="Arakawa K."/>
        </authorList>
    </citation>
    <scope>NUCLEOTIDE SEQUENCE [LARGE SCALE GENOMIC DNA]</scope>
</reference>
<proteinExistence type="predicted"/>
<accession>A0AAV4WUD4</accession>
<keyword evidence="2" id="KW-1185">Reference proteome</keyword>
<name>A0AAV4WUD4_CAEEX</name>
<evidence type="ECO:0000313" key="2">
    <source>
        <dbReference type="Proteomes" id="UP001054945"/>
    </source>
</evidence>
<dbReference type="EMBL" id="BPLR01016664">
    <property type="protein sequence ID" value="GIY85535.1"/>
    <property type="molecule type" value="Genomic_DNA"/>
</dbReference>
<evidence type="ECO:0000313" key="1">
    <source>
        <dbReference type="EMBL" id="GIY85535.1"/>
    </source>
</evidence>
<organism evidence="1 2">
    <name type="scientific">Caerostris extrusa</name>
    <name type="common">Bark spider</name>
    <name type="synonym">Caerostris bankana</name>
    <dbReference type="NCBI Taxonomy" id="172846"/>
    <lineage>
        <taxon>Eukaryota</taxon>
        <taxon>Metazoa</taxon>
        <taxon>Ecdysozoa</taxon>
        <taxon>Arthropoda</taxon>
        <taxon>Chelicerata</taxon>
        <taxon>Arachnida</taxon>
        <taxon>Araneae</taxon>
        <taxon>Araneomorphae</taxon>
        <taxon>Entelegynae</taxon>
        <taxon>Araneoidea</taxon>
        <taxon>Araneidae</taxon>
        <taxon>Caerostris</taxon>
    </lineage>
</organism>
<sequence length="37" mass="4492">MCICSSGTRFVFRWWVYRSKELNLSVEKENRCMDSET</sequence>
<feature type="non-terminal residue" evidence="1">
    <location>
        <position position="37"/>
    </location>
</feature>
<dbReference type="Proteomes" id="UP001054945">
    <property type="component" value="Unassembled WGS sequence"/>
</dbReference>
<protein>
    <submittedName>
        <fullName evidence="1">Uncharacterized protein</fullName>
    </submittedName>
</protein>
<dbReference type="AlphaFoldDB" id="A0AAV4WUD4"/>
<comment type="caution">
    <text evidence="1">The sequence shown here is derived from an EMBL/GenBank/DDBJ whole genome shotgun (WGS) entry which is preliminary data.</text>
</comment>